<dbReference type="PRINTS" id="PR00768">
    <property type="entry name" value="DEUTEROLYSIN"/>
</dbReference>
<dbReference type="GO" id="GO:0006508">
    <property type="term" value="P:proteolysis"/>
    <property type="evidence" value="ECO:0007669"/>
    <property type="project" value="UniProtKB-KW"/>
</dbReference>
<feature type="signal peptide" evidence="14">
    <location>
        <begin position="1"/>
        <end position="16"/>
    </location>
</feature>
<dbReference type="GO" id="GO:0046872">
    <property type="term" value="F:metal ion binding"/>
    <property type="evidence" value="ECO:0007669"/>
    <property type="project" value="UniProtKB-KW"/>
</dbReference>
<dbReference type="PANTHER" id="PTHR37016">
    <property type="match status" value="1"/>
</dbReference>
<keyword evidence="14" id="KW-0964">Secreted</keyword>
<evidence type="ECO:0000256" key="9">
    <source>
        <dbReference type="ARBA" id="ARBA00023049"/>
    </source>
</evidence>
<dbReference type="Proteomes" id="UP001175227">
    <property type="component" value="Unassembled WGS sequence"/>
</dbReference>
<keyword evidence="3 14" id="KW-0645">Protease</keyword>
<evidence type="ECO:0000256" key="1">
    <source>
        <dbReference type="ARBA" id="ARBA00001187"/>
    </source>
</evidence>
<keyword evidence="5 12" id="KW-0479">Metal-binding</keyword>
<keyword evidence="7 14" id="KW-0378">Hydrolase</keyword>
<evidence type="ECO:0000256" key="8">
    <source>
        <dbReference type="ARBA" id="ARBA00022833"/>
    </source>
</evidence>
<keyword evidence="4 14" id="KW-0165">Cleavage on pair of basic residues</keyword>
<dbReference type="PANTHER" id="PTHR37016:SF3">
    <property type="entry name" value="NEUTRAL PROTEASE 2-RELATED"/>
    <property type="match status" value="1"/>
</dbReference>
<keyword evidence="8 12" id="KW-0862">Zinc</keyword>
<feature type="chain" id="PRO_5041490395" description="Neutral protease 2" evidence="14">
    <location>
        <begin position="17"/>
        <end position="357"/>
    </location>
</feature>
<evidence type="ECO:0000256" key="7">
    <source>
        <dbReference type="ARBA" id="ARBA00022801"/>
    </source>
</evidence>
<evidence type="ECO:0000256" key="12">
    <source>
        <dbReference type="PIRSR" id="PIRSR601384-2"/>
    </source>
</evidence>
<dbReference type="CDD" id="cd11008">
    <property type="entry name" value="M35_deuterolysin_like"/>
    <property type="match status" value="1"/>
</dbReference>
<evidence type="ECO:0000256" key="13">
    <source>
        <dbReference type="PIRSR" id="PIRSR601384-3"/>
    </source>
</evidence>
<feature type="disulfide bond" evidence="13">
    <location>
        <begin position="188"/>
        <end position="255"/>
    </location>
</feature>
<keyword evidence="16" id="KW-1185">Reference proteome</keyword>
<evidence type="ECO:0000256" key="4">
    <source>
        <dbReference type="ARBA" id="ARBA00022685"/>
    </source>
</evidence>
<dbReference type="EMBL" id="JAUEPR010000039">
    <property type="protein sequence ID" value="KAK0472598.1"/>
    <property type="molecule type" value="Genomic_DNA"/>
</dbReference>
<dbReference type="Pfam" id="PF02102">
    <property type="entry name" value="Peptidase_M35"/>
    <property type="match status" value="1"/>
</dbReference>
<evidence type="ECO:0000256" key="6">
    <source>
        <dbReference type="ARBA" id="ARBA00022729"/>
    </source>
</evidence>
<keyword evidence="9 14" id="KW-0482">Metalloprotease</keyword>
<proteinExistence type="inferred from homology"/>
<dbReference type="GO" id="GO:0004222">
    <property type="term" value="F:metalloendopeptidase activity"/>
    <property type="evidence" value="ECO:0007669"/>
    <property type="project" value="InterPro"/>
</dbReference>
<feature type="binding site" evidence="12">
    <location>
        <position position="314"/>
    </location>
    <ligand>
        <name>Zn(2+)</name>
        <dbReference type="ChEBI" id="CHEBI:29105"/>
        <note>catalytic</note>
    </ligand>
</feature>
<dbReference type="SUPFAM" id="SSF55486">
    <property type="entry name" value="Metalloproteases ('zincins'), catalytic domain"/>
    <property type="match status" value="1"/>
</dbReference>
<dbReference type="GO" id="GO:0005576">
    <property type="term" value="C:extracellular region"/>
    <property type="evidence" value="ECO:0007669"/>
    <property type="project" value="UniProtKB-SubCell"/>
</dbReference>
<comment type="subcellular location">
    <subcellularLocation>
        <location evidence="14">Secreted</location>
    </subcellularLocation>
</comment>
<reference evidence="15" key="1">
    <citation type="submission" date="2023-06" db="EMBL/GenBank/DDBJ databases">
        <authorList>
            <consortium name="Lawrence Berkeley National Laboratory"/>
            <person name="Ahrendt S."/>
            <person name="Sahu N."/>
            <person name="Indic B."/>
            <person name="Wong-Bajracharya J."/>
            <person name="Merenyi Z."/>
            <person name="Ke H.-M."/>
            <person name="Monk M."/>
            <person name="Kocsube S."/>
            <person name="Drula E."/>
            <person name="Lipzen A."/>
            <person name="Balint B."/>
            <person name="Henrissat B."/>
            <person name="Andreopoulos B."/>
            <person name="Martin F.M."/>
            <person name="Harder C.B."/>
            <person name="Rigling D."/>
            <person name="Ford K.L."/>
            <person name="Foster G.D."/>
            <person name="Pangilinan J."/>
            <person name="Papanicolaou A."/>
            <person name="Barry K."/>
            <person name="LaButti K."/>
            <person name="Viragh M."/>
            <person name="Koriabine M."/>
            <person name="Yan M."/>
            <person name="Riley R."/>
            <person name="Champramary S."/>
            <person name="Plett K.L."/>
            <person name="Tsai I.J."/>
            <person name="Slot J."/>
            <person name="Sipos G."/>
            <person name="Plett J."/>
            <person name="Nagy L.G."/>
            <person name="Grigoriev I.V."/>
        </authorList>
    </citation>
    <scope>NUCLEOTIDE SEQUENCE</scope>
    <source>
        <strain evidence="15">ICMP 16352</strain>
    </source>
</reference>
<comment type="catalytic activity">
    <reaction evidence="1 14">
        <text>Preferential cleavage of bonds with hydrophobic residues in P1'. Also 3-Asn-|-Gln-4 and 8-Gly-|-Ser-9 bonds in insulin B chain.</text>
        <dbReference type="EC" id="3.4.24.39"/>
    </reaction>
</comment>
<evidence type="ECO:0000313" key="16">
    <source>
        <dbReference type="Proteomes" id="UP001175227"/>
    </source>
</evidence>
<comment type="cofactor">
    <cofactor evidence="12 14">
        <name>Zn(2+)</name>
        <dbReference type="ChEBI" id="CHEBI:29105"/>
    </cofactor>
    <text evidence="12 14">Binds 1 zinc ion per subunit.</text>
</comment>
<dbReference type="Gene3D" id="2.60.40.2970">
    <property type="match status" value="1"/>
</dbReference>
<dbReference type="InterPro" id="IPR050414">
    <property type="entry name" value="Fungal_M35_metalloproteases"/>
</dbReference>
<evidence type="ECO:0000256" key="5">
    <source>
        <dbReference type="ARBA" id="ARBA00022723"/>
    </source>
</evidence>
<dbReference type="AlphaFoldDB" id="A0AA39NWB0"/>
<comment type="caution">
    <text evidence="15">The sequence shown here is derived from an EMBL/GenBank/DDBJ whole genome shotgun (WGS) entry which is preliminary data.</text>
</comment>
<accession>A0AA39NWB0</accession>
<sequence>MLTSLFTLTLVLSGFATPYKRAASLSVSLSGPRTNITSIDDLRFTATVSNTGSESARILKYGTVLDDILLTRSSTVTKDGQTVPFTGIKLTVSLEDIGDSAFAIISPGESITVNHELSTLFDFASAGPGTFTFAAVTSFQTASHKARITDTASVDQVFVSSSSVDVHISGDLAKRDLPILDTRAVDICTSSSSKSFIDASYTEAKSLASIASSYIATNGANSLYAAYYGATSTSTIRGVFNNVASESSRSRTLSCTDTFRACSSGVIAYTVISTTNIYFCSLFFNEVPSTNLCRGTSVASRNVRGGTTLHELTHATSGTDDVIYGCANDQALSDANQRINADNYNCFSTQVYQNTQC</sequence>
<evidence type="ECO:0000256" key="3">
    <source>
        <dbReference type="ARBA" id="ARBA00022670"/>
    </source>
</evidence>
<feature type="active site" evidence="11">
    <location>
        <position position="311"/>
    </location>
</feature>
<evidence type="ECO:0000256" key="10">
    <source>
        <dbReference type="ARBA" id="ARBA00023145"/>
    </source>
</evidence>
<protein>
    <recommendedName>
        <fullName evidence="14">Neutral protease 2</fullName>
        <ecNumber evidence="14">3.4.24.39</ecNumber>
    </recommendedName>
    <alternativeName>
        <fullName evidence="14">Deuterolysin</fullName>
    </alternativeName>
</protein>
<name>A0AA39NWB0_9AGAR</name>
<keyword evidence="6 14" id="KW-0732">Signal</keyword>
<evidence type="ECO:0000256" key="2">
    <source>
        <dbReference type="ARBA" id="ARBA00010279"/>
    </source>
</evidence>
<gene>
    <name evidence="15" type="ORF">IW261DRAFT_735133</name>
</gene>
<comment type="similarity">
    <text evidence="2 14">Belongs to the peptidase M35 family.</text>
</comment>
<feature type="binding site" evidence="12">
    <location>
        <position position="310"/>
    </location>
    <ligand>
        <name>Zn(2+)</name>
        <dbReference type="ChEBI" id="CHEBI:29105"/>
        <note>catalytic</note>
    </ligand>
</feature>
<dbReference type="Gene3D" id="3.40.390.10">
    <property type="entry name" value="Collagenase (Catalytic Domain)"/>
    <property type="match status" value="1"/>
</dbReference>
<evidence type="ECO:0000256" key="11">
    <source>
        <dbReference type="PIRSR" id="PIRSR601384-1"/>
    </source>
</evidence>
<evidence type="ECO:0000313" key="15">
    <source>
        <dbReference type="EMBL" id="KAK0472598.1"/>
    </source>
</evidence>
<comment type="function">
    <text evidence="14">Secreted metalloproteinase that allows assimilation of proteinaceous substrates. Shows high activities on basic nuclear substrates such as histone and protamine.</text>
</comment>
<keyword evidence="10" id="KW-0865">Zymogen</keyword>
<organism evidence="15 16">
    <name type="scientific">Armillaria novae-zelandiae</name>
    <dbReference type="NCBI Taxonomy" id="153914"/>
    <lineage>
        <taxon>Eukaryota</taxon>
        <taxon>Fungi</taxon>
        <taxon>Dikarya</taxon>
        <taxon>Basidiomycota</taxon>
        <taxon>Agaricomycotina</taxon>
        <taxon>Agaricomycetes</taxon>
        <taxon>Agaricomycetidae</taxon>
        <taxon>Agaricales</taxon>
        <taxon>Marasmiineae</taxon>
        <taxon>Physalacriaceae</taxon>
        <taxon>Armillaria</taxon>
    </lineage>
</organism>
<dbReference type="InterPro" id="IPR001384">
    <property type="entry name" value="Peptidase_M35"/>
</dbReference>
<feature type="disulfide bond" evidence="13">
    <location>
        <begin position="262"/>
        <end position="280"/>
    </location>
</feature>
<evidence type="ECO:0000256" key="14">
    <source>
        <dbReference type="RuleBase" id="RU361126"/>
    </source>
</evidence>
<dbReference type="EC" id="3.4.24.39" evidence="14"/>
<feature type="binding site" evidence="12">
    <location>
        <position position="321"/>
    </location>
    <ligand>
        <name>Zn(2+)</name>
        <dbReference type="ChEBI" id="CHEBI:29105"/>
        <note>catalytic</note>
    </ligand>
</feature>
<dbReference type="InterPro" id="IPR024079">
    <property type="entry name" value="MetalloPept_cat_dom_sf"/>
</dbReference>